<dbReference type="GO" id="GO:0031023">
    <property type="term" value="P:microtubule organizing center organization"/>
    <property type="evidence" value="ECO:0007669"/>
    <property type="project" value="TreeGrafter"/>
</dbReference>
<dbReference type="EMBL" id="CASHTH010001975">
    <property type="protein sequence ID" value="CAI8022730.1"/>
    <property type="molecule type" value="Genomic_DNA"/>
</dbReference>
<dbReference type="InterPro" id="IPR010604">
    <property type="entry name" value="Plant_AUG7"/>
</dbReference>
<dbReference type="PANTHER" id="PTHR14352">
    <property type="entry name" value="HAUS AUGMIN-LIKE COMPLEX SUBUNIT 7"/>
    <property type="match status" value="1"/>
</dbReference>
<dbReference type="GO" id="GO:0051011">
    <property type="term" value="F:microtubule minus-end binding"/>
    <property type="evidence" value="ECO:0007669"/>
    <property type="project" value="InterPro"/>
</dbReference>
<dbReference type="AlphaFoldDB" id="A0AA35S3F5"/>
<dbReference type="GO" id="GO:0070652">
    <property type="term" value="C:HAUS complex"/>
    <property type="evidence" value="ECO:0007669"/>
    <property type="project" value="TreeGrafter"/>
</dbReference>
<accession>A0AA35S3F5</accession>
<gene>
    <name evidence="1" type="ORF">GBAR_LOCUS13321</name>
</gene>
<sequence length="315" mass="34904">MAASDKQSYRTNSLISRLMALGCPFLRSMEESVVVRVVLTQGEARARVLSWLFDRFLTDLPLNHQSTCVSKDTAILTSNFASIGLCKKENVALIEGRTSLLQQLLFLESLLDLVEAASSKESVPQLEGSCRFADTLCASERLDSSVFAQSLNLLPADIGHHLDSRVVSGEELKSEAESLCSQLEDRQSELHSILQQHRYEEVNTAVMHSCVKTLTVSLGTLAQMVTNFCQSYEVELQPWVGHRQPPTLGPLGPLCKRTATLWNHISKILNSLQQLETTLQGLQSMPAMDMYPACHKAQETLQQCIDMVVPVISTI</sequence>
<name>A0AA35S3F5_GEOBA</name>
<evidence type="ECO:0000313" key="2">
    <source>
        <dbReference type="Proteomes" id="UP001174909"/>
    </source>
</evidence>
<organism evidence="1 2">
    <name type="scientific">Geodia barretti</name>
    <name type="common">Barrett's horny sponge</name>
    <dbReference type="NCBI Taxonomy" id="519541"/>
    <lineage>
        <taxon>Eukaryota</taxon>
        <taxon>Metazoa</taxon>
        <taxon>Porifera</taxon>
        <taxon>Demospongiae</taxon>
        <taxon>Heteroscleromorpha</taxon>
        <taxon>Tetractinellida</taxon>
        <taxon>Astrophorina</taxon>
        <taxon>Geodiidae</taxon>
        <taxon>Geodia</taxon>
    </lineage>
</organism>
<evidence type="ECO:0000313" key="1">
    <source>
        <dbReference type="EMBL" id="CAI8022730.1"/>
    </source>
</evidence>
<dbReference type="Proteomes" id="UP001174909">
    <property type="component" value="Unassembled WGS sequence"/>
</dbReference>
<reference evidence="1" key="1">
    <citation type="submission" date="2023-03" db="EMBL/GenBank/DDBJ databases">
        <authorList>
            <person name="Steffen K."/>
            <person name="Cardenas P."/>
        </authorList>
    </citation>
    <scope>NUCLEOTIDE SEQUENCE</scope>
</reference>
<keyword evidence="2" id="KW-1185">Reference proteome</keyword>
<dbReference type="GO" id="GO:0051225">
    <property type="term" value="P:spindle assembly"/>
    <property type="evidence" value="ECO:0007669"/>
    <property type="project" value="TreeGrafter"/>
</dbReference>
<protein>
    <recommendedName>
        <fullName evidence="3">HAUS augmin-like complex subunit 7</fullName>
    </recommendedName>
</protein>
<dbReference type="InterPro" id="IPR029711">
    <property type="entry name" value="Haus7-like"/>
</dbReference>
<dbReference type="Pfam" id="PF06694">
    <property type="entry name" value="Plant_NMP1"/>
    <property type="match status" value="1"/>
</dbReference>
<evidence type="ECO:0008006" key="3">
    <source>
        <dbReference type="Google" id="ProtNLM"/>
    </source>
</evidence>
<proteinExistence type="predicted"/>
<comment type="caution">
    <text evidence="1">The sequence shown here is derived from an EMBL/GenBank/DDBJ whole genome shotgun (WGS) entry which is preliminary data.</text>
</comment>
<dbReference type="PANTHER" id="PTHR14352:SF2">
    <property type="entry name" value="HAUS AUGMIN-LIKE COMPLEX SUBUNIT 7"/>
    <property type="match status" value="1"/>
</dbReference>